<keyword evidence="2" id="KW-1185">Reference proteome</keyword>
<accession>A0A6N4XNI7</accession>
<gene>
    <name evidence="1" type="ORF">CHRY9393_01043</name>
</gene>
<dbReference type="RefSeq" id="WP_162072352.1">
    <property type="nucleotide sequence ID" value="NZ_CACVBY010000016.1"/>
</dbReference>
<dbReference type="Proteomes" id="UP000445309">
    <property type="component" value="Unassembled WGS sequence"/>
</dbReference>
<evidence type="ECO:0000313" key="1">
    <source>
        <dbReference type="EMBL" id="CAA7386743.1"/>
    </source>
</evidence>
<sequence>MKTIYSILYIPLNATLGERLSIGILMTNGKDYYFKYSLDKLNAIKGIINTEKIHIIKSYLRALEKEVNFEDDSVLFHKELVNLSNWVNETYLSYLSKYSNNIIQFSNPKIIDIDLNENNFRRLFEKYVYKFDIGLKEDEKNVNVLDTVKKYLYPIIEKNVNIDITLTSLNFKNLFAPIEINFFGVNNVPVAGQTFDFDKKHYYLENDVTRYISLAKALELEGIKNGKYFVLGKEPNKMNKRSHNMWKHIRDSNFLKFIDVDEYEIVEEYIKEHNVRPYFGEERIDKRFIRS</sequence>
<protein>
    <recommendedName>
        <fullName evidence="3">DUF3037 domain-containing protein</fullName>
    </recommendedName>
</protein>
<reference evidence="1 2" key="1">
    <citation type="submission" date="2020-01" db="EMBL/GenBank/DDBJ databases">
        <authorList>
            <person name="Rodrigo-Torres L."/>
            <person name="Arahal R. D."/>
            <person name="Lucena T."/>
        </authorList>
    </citation>
    <scope>NUCLEOTIDE SEQUENCE [LARGE SCALE GENOMIC DNA]</scope>
    <source>
        <strain evidence="1 2">CECT 9393</strain>
    </source>
</reference>
<dbReference type="AlphaFoldDB" id="A0A6N4XNI7"/>
<evidence type="ECO:0000313" key="2">
    <source>
        <dbReference type="Proteomes" id="UP000445309"/>
    </source>
</evidence>
<proteinExistence type="predicted"/>
<name>A0A6N4XNI7_9FLAO</name>
<organism evidence="1 2">
    <name type="scientific">Chryseobacterium fistulae</name>
    <dbReference type="NCBI Taxonomy" id="2675058"/>
    <lineage>
        <taxon>Bacteria</taxon>
        <taxon>Pseudomonadati</taxon>
        <taxon>Bacteroidota</taxon>
        <taxon>Flavobacteriia</taxon>
        <taxon>Flavobacteriales</taxon>
        <taxon>Weeksellaceae</taxon>
        <taxon>Chryseobacterium group</taxon>
        <taxon>Chryseobacterium</taxon>
    </lineage>
</organism>
<evidence type="ECO:0008006" key="3">
    <source>
        <dbReference type="Google" id="ProtNLM"/>
    </source>
</evidence>
<dbReference type="EMBL" id="CACVBY010000016">
    <property type="protein sequence ID" value="CAA7386743.1"/>
    <property type="molecule type" value="Genomic_DNA"/>
</dbReference>